<protein>
    <submittedName>
        <fullName evidence="8">Iron complex transport system substrate-binding protein</fullName>
    </submittedName>
</protein>
<reference evidence="8 9" key="1">
    <citation type="submission" date="2016-11" db="EMBL/GenBank/DDBJ databases">
        <authorList>
            <person name="Jaros S."/>
            <person name="Januszkiewicz K."/>
            <person name="Wedrychowicz H."/>
        </authorList>
    </citation>
    <scope>NUCLEOTIDE SEQUENCE [LARGE SCALE GENOMIC DNA]</scope>
    <source>
        <strain evidence="8 9">DSM 100565</strain>
    </source>
</reference>
<dbReference type="EMBL" id="FQYO01000004">
    <property type="protein sequence ID" value="SHI99117.1"/>
    <property type="molecule type" value="Genomic_DNA"/>
</dbReference>
<evidence type="ECO:0000256" key="2">
    <source>
        <dbReference type="ARBA" id="ARBA00008814"/>
    </source>
</evidence>
<evidence type="ECO:0000313" key="9">
    <source>
        <dbReference type="Proteomes" id="UP000184292"/>
    </source>
</evidence>
<gene>
    <name evidence="8" type="ORF">SAMN05444417_2412</name>
</gene>
<dbReference type="PANTHER" id="PTHR30532:SF24">
    <property type="entry name" value="FERRIC ENTEROBACTIN-BINDING PERIPLASMIC PROTEIN FEPB"/>
    <property type="match status" value="1"/>
</dbReference>
<sequence length="324" mass="34780">MQTTPLALLALVAAGPLAAQDYPLTIEHKFGSTLIEEAPERVASVDFAGADNLLALGIQPVAIRHWYGDYPRSVWPWAEPLLEAEDPTILRGQLDFEAIAATDPDVIVALWSGITAEEYERLSLIAPVVAVPEGVGDYSMPWDDRALLTGRAVGREAEAEALVGEIEGELAAIAGAHPDWAGQTVSVAYRWNDAPGAYTSLDVRPQLLSQLGFVTPPAIDALIAGNEFAVTFSPEDLSPIDTDLLIWLPPEGGDISPITDLPARRFLEASREGREVFLDEEISGAFSHASLLSIPYAVDRLVPMIEAALDGDPETHADMRAATP</sequence>
<dbReference type="Gene3D" id="3.40.50.1980">
    <property type="entry name" value="Nitrogenase molybdenum iron protein domain"/>
    <property type="match status" value="2"/>
</dbReference>
<keyword evidence="9" id="KW-1185">Reference proteome</keyword>
<dbReference type="OrthoDB" id="1846031at2"/>
<dbReference type="PROSITE" id="PS50983">
    <property type="entry name" value="FE_B12_PBP"/>
    <property type="match status" value="1"/>
</dbReference>
<feature type="domain" description="Fe/B12 periplasmic-binding" evidence="7">
    <location>
        <begin position="41"/>
        <end position="309"/>
    </location>
</feature>
<keyword evidence="4" id="KW-0408">Iron</keyword>
<feature type="signal peptide" evidence="6">
    <location>
        <begin position="1"/>
        <end position="19"/>
    </location>
</feature>
<evidence type="ECO:0000259" key="7">
    <source>
        <dbReference type="PROSITE" id="PS50983"/>
    </source>
</evidence>
<dbReference type="AlphaFoldDB" id="A0A1M6FN55"/>
<evidence type="ECO:0000256" key="5">
    <source>
        <dbReference type="ARBA" id="ARBA00022729"/>
    </source>
</evidence>
<dbReference type="Proteomes" id="UP000184292">
    <property type="component" value="Unassembled WGS sequence"/>
</dbReference>
<proteinExistence type="inferred from homology"/>
<feature type="chain" id="PRO_5011957567" evidence="6">
    <location>
        <begin position="20"/>
        <end position="324"/>
    </location>
</feature>
<accession>A0A1M6FN55</accession>
<comment type="subcellular location">
    <subcellularLocation>
        <location evidence="1">Cell envelope</location>
    </subcellularLocation>
</comment>
<organism evidence="8 9">
    <name type="scientific">Wenxinia saemankumensis</name>
    <dbReference type="NCBI Taxonomy" id="1447782"/>
    <lineage>
        <taxon>Bacteria</taxon>
        <taxon>Pseudomonadati</taxon>
        <taxon>Pseudomonadota</taxon>
        <taxon>Alphaproteobacteria</taxon>
        <taxon>Rhodobacterales</taxon>
        <taxon>Roseobacteraceae</taxon>
        <taxon>Wenxinia</taxon>
    </lineage>
</organism>
<dbReference type="RefSeq" id="WP_073330703.1">
    <property type="nucleotide sequence ID" value="NZ_FQYO01000004.1"/>
</dbReference>
<comment type="similarity">
    <text evidence="2">Belongs to the bacterial solute-binding protein 8 family.</text>
</comment>
<keyword evidence="3" id="KW-0813">Transport</keyword>
<dbReference type="STRING" id="1447782.SAMN05444417_2412"/>
<evidence type="ECO:0000313" key="8">
    <source>
        <dbReference type="EMBL" id="SHI99117.1"/>
    </source>
</evidence>
<keyword evidence="4" id="KW-0410">Iron transport</keyword>
<dbReference type="PANTHER" id="PTHR30532">
    <property type="entry name" value="IRON III DICITRATE-BINDING PERIPLASMIC PROTEIN"/>
    <property type="match status" value="1"/>
</dbReference>
<dbReference type="GO" id="GO:1901678">
    <property type="term" value="P:iron coordination entity transport"/>
    <property type="evidence" value="ECO:0007669"/>
    <property type="project" value="UniProtKB-ARBA"/>
</dbReference>
<evidence type="ECO:0000256" key="6">
    <source>
        <dbReference type="SAM" id="SignalP"/>
    </source>
</evidence>
<keyword evidence="4" id="KW-0406">Ion transport</keyword>
<dbReference type="GO" id="GO:0030288">
    <property type="term" value="C:outer membrane-bounded periplasmic space"/>
    <property type="evidence" value="ECO:0007669"/>
    <property type="project" value="TreeGrafter"/>
</dbReference>
<dbReference type="InterPro" id="IPR002491">
    <property type="entry name" value="ABC_transptr_periplasmic_BD"/>
</dbReference>
<evidence type="ECO:0000256" key="4">
    <source>
        <dbReference type="ARBA" id="ARBA00022496"/>
    </source>
</evidence>
<dbReference type="InterPro" id="IPR051313">
    <property type="entry name" value="Bact_iron-sidero_bind"/>
</dbReference>
<evidence type="ECO:0000256" key="1">
    <source>
        <dbReference type="ARBA" id="ARBA00004196"/>
    </source>
</evidence>
<dbReference type="Pfam" id="PF01497">
    <property type="entry name" value="Peripla_BP_2"/>
    <property type="match status" value="1"/>
</dbReference>
<name>A0A1M6FN55_9RHOB</name>
<keyword evidence="5 6" id="KW-0732">Signal</keyword>
<evidence type="ECO:0000256" key="3">
    <source>
        <dbReference type="ARBA" id="ARBA00022448"/>
    </source>
</evidence>
<dbReference type="SUPFAM" id="SSF53807">
    <property type="entry name" value="Helical backbone' metal receptor"/>
    <property type="match status" value="1"/>
</dbReference>